<dbReference type="InterPro" id="IPR050109">
    <property type="entry name" value="HTH-type_TetR-like_transc_reg"/>
</dbReference>
<dbReference type="Proteomes" id="UP001162885">
    <property type="component" value="Chromosome"/>
</dbReference>
<dbReference type="Gene3D" id="1.10.357.10">
    <property type="entry name" value="Tetracycline Repressor, domain 2"/>
    <property type="match status" value="1"/>
</dbReference>
<evidence type="ECO:0000256" key="1">
    <source>
        <dbReference type="ARBA" id="ARBA00023015"/>
    </source>
</evidence>
<dbReference type="InterPro" id="IPR001647">
    <property type="entry name" value="HTH_TetR"/>
</dbReference>
<dbReference type="PANTHER" id="PTHR30055">
    <property type="entry name" value="HTH-TYPE TRANSCRIPTIONAL REGULATOR RUTR"/>
    <property type="match status" value="1"/>
</dbReference>
<name>A0AAX3A3U1_9MYCO</name>
<evidence type="ECO:0000256" key="4">
    <source>
        <dbReference type="PROSITE-ProRule" id="PRU00335"/>
    </source>
</evidence>
<dbReference type="GO" id="GO:0000976">
    <property type="term" value="F:transcription cis-regulatory region binding"/>
    <property type="evidence" value="ECO:0007669"/>
    <property type="project" value="TreeGrafter"/>
</dbReference>
<reference evidence="6 8" key="1">
    <citation type="journal article" date="2019" name="Emerg. Microbes Infect.">
        <title>Comprehensive subspecies identification of 175 nontuberculous mycobacteria species based on 7547 genomic profiles.</title>
        <authorList>
            <person name="Matsumoto Y."/>
            <person name="Kinjo T."/>
            <person name="Motooka D."/>
            <person name="Nabeya D."/>
            <person name="Jung N."/>
            <person name="Uechi K."/>
            <person name="Horii T."/>
            <person name="Iida T."/>
            <person name="Fujita J."/>
            <person name="Nakamura S."/>
        </authorList>
    </citation>
    <scope>NUCLEOTIDE SEQUENCE [LARGE SCALE GENOMIC DNA]</scope>
    <source>
        <strain evidence="6 8">JCM 15653</strain>
    </source>
</reference>
<evidence type="ECO:0000256" key="2">
    <source>
        <dbReference type="ARBA" id="ARBA00023125"/>
    </source>
</evidence>
<dbReference type="GO" id="GO:0003700">
    <property type="term" value="F:DNA-binding transcription factor activity"/>
    <property type="evidence" value="ECO:0007669"/>
    <property type="project" value="TreeGrafter"/>
</dbReference>
<evidence type="ECO:0000313" key="8">
    <source>
        <dbReference type="Proteomes" id="UP000466683"/>
    </source>
</evidence>
<keyword evidence="2 4" id="KW-0238">DNA-binding</keyword>
<evidence type="ECO:0000259" key="5">
    <source>
        <dbReference type="PROSITE" id="PS50977"/>
    </source>
</evidence>
<dbReference type="PROSITE" id="PS50977">
    <property type="entry name" value="HTH_TETR_2"/>
    <property type="match status" value="1"/>
</dbReference>
<feature type="DNA-binding region" description="H-T-H motif" evidence="4">
    <location>
        <begin position="39"/>
        <end position="58"/>
    </location>
</feature>
<organism evidence="7 9">
    <name type="scientific">Mycolicibacterium boenickei</name>
    <dbReference type="NCBI Taxonomy" id="146017"/>
    <lineage>
        <taxon>Bacteria</taxon>
        <taxon>Bacillati</taxon>
        <taxon>Actinomycetota</taxon>
        <taxon>Actinomycetes</taxon>
        <taxon>Mycobacteriales</taxon>
        <taxon>Mycobacteriaceae</taxon>
        <taxon>Mycolicibacterium</taxon>
    </lineage>
</organism>
<dbReference type="InterPro" id="IPR009057">
    <property type="entry name" value="Homeodomain-like_sf"/>
</dbReference>
<dbReference type="SUPFAM" id="SSF46689">
    <property type="entry name" value="Homeodomain-like"/>
    <property type="match status" value="1"/>
</dbReference>
<evidence type="ECO:0000313" key="6">
    <source>
        <dbReference type="EMBL" id="BBX92104.1"/>
    </source>
</evidence>
<keyword evidence="1" id="KW-0805">Transcription regulation</keyword>
<dbReference type="InterPro" id="IPR041474">
    <property type="entry name" value="NicS_C"/>
</dbReference>
<dbReference type="Pfam" id="PF17938">
    <property type="entry name" value="TetR_C_29"/>
    <property type="match status" value="1"/>
</dbReference>
<protein>
    <submittedName>
        <fullName evidence="7">TetR/AcrR family transcriptional regulator</fullName>
    </submittedName>
    <submittedName>
        <fullName evidence="6">Transcriptional regulator, TetR</fullName>
    </submittedName>
</protein>
<dbReference type="SUPFAM" id="SSF48498">
    <property type="entry name" value="Tetracyclin repressor-like, C-terminal domain"/>
    <property type="match status" value="1"/>
</dbReference>
<dbReference type="RefSeq" id="WP_077741099.1">
    <property type="nucleotide sequence ID" value="NZ_AP022579.1"/>
</dbReference>
<dbReference type="EMBL" id="AP022579">
    <property type="protein sequence ID" value="BBX92104.1"/>
    <property type="molecule type" value="Genomic_DNA"/>
</dbReference>
<feature type="domain" description="HTH tetR-type" evidence="5">
    <location>
        <begin position="16"/>
        <end position="76"/>
    </location>
</feature>
<dbReference type="Proteomes" id="UP000466683">
    <property type="component" value="Chromosome"/>
</dbReference>
<accession>A0AAX3A3U1</accession>
<dbReference type="InterPro" id="IPR036271">
    <property type="entry name" value="Tet_transcr_reg_TetR-rel_C_sf"/>
</dbReference>
<evidence type="ECO:0000313" key="9">
    <source>
        <dbReference type="Proteomes" id="UP001162885"/>
    </source>
</evidence>
<reference evidence="6" key="2">
    <citation type="submission" date="2020-02" db="EMBL/GenBank/DDBJ databases">
        <authorList>
            <person name="Matsumoto Y."/>
            <person name="Motooka D."/>
            <person name="Nakamura S."/>
        </authorList>
    </citation>
    <scope>NUCLEOTIDE SEQUENCE</scope>
    <source>
        <strain evidence="6">JCM 15653</strain>
    </source>
</reference>
<dbReference type="EMBL" id="CP060016">
    <property type="protein sequence ID" value="UNC02142.1"/>
    <property type="molecule type" value="Genomic_DNA"/>
</dbReference>
<evidence type="ECO:0000256" key="3">
    <source>
        <dbReference type="ARBA" id="ARBA00023163"/>
    </source>
</evidence>
<evidence type="ECO:0000313" key="7">
    <source>
        <dbReference type="EMBL" id="UNC02142.1"/>
    </source>
</evidence>
<dbReference type="Pfam" id="PF00440">
    <property type="entry name" value="TetR_N"/>
    <property type="match status" value="1"/>
</dbReference>
<gene>
    <name evidence="7" type="ORF">H5U98_12610</name>
    <name evidence="6" type="ORF">MBOE_37530</name>
</gene>
<proteinExistence type="predicted"/>
<dbReference type="PRINTS" id="PR00455">
    <property type="entry name" value="HTHTETR"/>
</dbReference>
<dbReference type="PANTHER" id="PTHR30055:SF234">
    <property type="entry name" value="HTH-TYPE TRANSCRIPTIONAL REGULATOR BETI"/>
    <property type="match status" value="1"/>
</dbReference>
<dbReference type="AlphaFoldDB" id="A0AAX3A3U1"/>
<keyword evidence="3" id="KW-0804">Transcription</keyword>
<keyword evidence="8" id="KW-1185">Reference proteome</keyword>
<reference evidence="7 9" key="3">
    <citation type="journal article" date="2022" name="BMC Genomics">
        <title>Comparative genome analysis of mycobacteria focusing on tRNA and non-coding RNA.</title>
        <authorList>
            <person name="Behra P.R.K."/>
            <person name="Pettersson B.M.F."/>
            <person name="Ramesh M."/>
            <person name="Das S."/>
            <person name="Dasgupta S."/>
            <person name="Kirsebom L.A."/>
        </authorList>
    </citation>
    <scope>NUCLEOTIDE SEQUENCE [LARGE SCALE GENOMIC DNA]</scope>
    <source>
        <strain evidence="7 9">DSM 44677</strain>
    </source>
</reference>
<sequence>MSTPKRRGRPPATESPAALTDILSTALKTFAENGYEGTSAAALNRELGVSHNLIHQRFGSKEDLWYAAVDWAFGQIDDEITIDPELADSDLMEALRRGLIQFLEVHARHPEILRLVTVEGANASPRLTYLFDAHIRPLYARLTTPLMTLVDRGVLTDVDVRSLHFLVAHGGTSPFSLAPLATMLDPVDPCDPTAVRGHAEFVADLVVAGLRARGA</sequence>